<proteinExistence type="predicted"/>
<dbReference type="Proteomes" id="UP001303160">
    <property type="component" value="Unassembled WGS sequence"/>
</dbReference>
<evidence type="ECO:0000313" key="2">
    <source>
        <dbReference type="Proteomes" id="UP001303160"/>
    </source>
</evidence>
<gene>
    <name evidence="1" type="ORF">QBC40DRAFT_347052</name>
</gene>
<dbReference type="EMBL" id="MU863897">
    <property type="protein sequence ID" value="KAK4202499.1"/>
    <property type="molecule type" value="Genomic_DNA"/>
</dbReference>
<accession>A0AAN6XKR9</accession>
<organism evidence="1 2">
    <name type="scientific">Triangularia verruculosa</name>
    <dbReference type="NCBI Taxonomy" id="2587418"/>
    <lineage>
        <taxon>Eukaryota</taxon>
        <taxon>Fungi</taxon>
        <taxon>Dikarya</taxon>
        <taxon>Ascomycota</taxon>
        <taxon>Pezizomycotina</taxon>
        <taxon>Sordariomycetes</taxon>
        <taxon>Sordariomycetidae</taxon>
        <taxon>Sordariales</taxon>
        <taxon>Podosporaceae</taxon>
        <taxon>Triangularia</taxon>
    </lineage>
</organism>
<comment type="caution">
    <text evidence="1">The sequence shown here is derived from an EMBL/GenBank/DDBJ whole genome shotgun (WGS) entry which is preliminary data.</text>
</comment>
<reference evidence="1" key="2">
    <citation type="submission" date="2023-05" db="EMBL/GenBank/DDBJ databases">
        <authorList>
            <consortium name="Lawrence Berkeley National Laboratory"/>
            <person name="Steindorff A."/>
            <person name="Hensen N."/>
            <person name="Bonometti L."/>
            <person name="Westerberg I."/>
            <person name="Brannstrom I.O."/>
            <person name="Guillou S."/>
            <person name="Cros-Aarteil S."/>
            <person name="Calhoun S."/>
            <person name="Haridas S."/>
            <person name="Kuo A."/>
            <person name="Mondo S."/>
            <person name="Pangilinan J."/>
            <person name="Riley R."/>
            <person name="Labutti K."/>
            <person name="Andreopoulos B."/>
            <person name="Lipzen A."/>
            <person name="Chen C."/>
            <person name="Yanf M."/>
            <person name="Daum C."/>
            <person name="Ng V."/>
            <person name="Clum A."/>
            <person name="Ohm R."/>
            <person name="Martin F."/>
            <person name="Silar P."/>
            <person name="Natvig D."/>
            <person name="Lalanne C."/>
            <person name="Gautier V."/>
            <person name="Ament-Velasquez S.L."/>
            <person name="Kruys A."/>
            <person name="Hutchinson M.I."/>
            <person name="Powell A.J."/>
            <person name="Barry K."/>
            <person name="Miller A.N."/>
            <person name="Grigoriev I.V."/>
            <person name="Debuchy R."/>
            <person name="Gladieux P."/>
            <person name="Thoren M.H."/>
            <person name="Johannesson H."/>
        </authorList>
    </citation>
    <scope>NUCLEOTIDE SEQUENCE</scope>
    <source>
        <strain evidence="1">CBS 315.58</strain>
    </source>
</reference>
<keyword evidence="2" id="KW-1185">Reference proteome</keyword>
<dbReference type="AlphaFoldDB" id="A0AAN6XKR9"/>
<name>A0AAN6XKR9_9PEZI</name>
<reference evidence="1" key="1">
    <citation type="journal article" date="2023" name="Mol. Phylogenet. Evol.">
        <title>Genome-scale phylogeny and comparative genomics of the fungal order Sordariales.</title>
        <authorList>
            <person name="Hensen N."/>
            <person name="Bonometti L."/>
            <person name="Westerberg I."/>
            <person name="Brannstrom I.O."/>
            <person name="Guillou S."/>
            <person name="Cros-Aarteil S."/>
            <person name="Calhoun S."/>
            <person name="Haridas S."/>
            <person name="Kuo A."/>
            <person name="Mondo S."/>
            <person name="Pangilinan J."/>
            <person name="Riley R."/>
            <person name="LaButti K."/>
            <person name="Andreopoulos B."/>
            <person name="Lipzen A."/>
            <person name="Chen C."/>
            <person name="Yan M."/>
            <person name="Daum C."/>
            <person name="Ng V."/>
            <person name="Clum A."/>
            <person name="Steindorff A."/>
            <person name="Ohm R.A."/>
            <person name="Martin F."/>
            <person name="Silar P."/>
            <person name="Natvig D.O."/>
            <person name="Lalanne C."/>
            <person name="Gautier V."/>
            <person name="Ament-Velasquez S.L."/>
            <person name="Kruys A."/>
            <person name="Hutchinson M.I."/>
            <person name="Powell A.J."/>
            <person name="Barry K."/>
            <person name="Miller A.N."/>
            <person name="Grigoriev I.V."/>
            <person name="Debuchy R."/>
            <person name="Gladieux P."/>
            <person name="Hiltunen Thoren M."/>
            <person name="Johannesson H."/>
        </authorList>
    </citation>
    <scope>NUCLEOTIDE SEQUENCE</scope>
    <source>
        <strain evidence="1">CBS 315.58</strain>
    </source>
</reference>
<evidence type="ECO:0000313" key="1">
    <source>
        <dbReference type="EMBL" id="KAK4202499.1"/>
    </source>
</evidence>
<sequence>MAPNRHLTTEERQRIRTLYFNGHLSQSRIQETTGYTKYQIRYAIRAPAAEVAPRSGRPRVITADQELELIRTAHLAIERPMKDYIEDKYGLEEKPSYAKLKRIQSPGWPLTSATCSFSFSWALFPSLSAANAGSITSFGHSNTIAANNLNGCISRSQDLVLCLLHASWKLGVFAFNGQSGCEPMGRYQGLAAPPEGVEEAGSCETQVRNRQLLEYSMARGESGININLISKFQTGNLEISMDGRGRGQQKRPAVWVCNLDNVDADQGSCH</sequence>
<protein>
    <submittedName>
        <fullName evidence="1">Uncharacterized protein</fullName>
    </submittedName>
</protein>